<comment type="PTM">
    <text evidence="9">Sulfation is important for activity and for the binding to a putative membrane receptor.</text>
</comment>
<keyword evidence="6 9" id="KW-0732">Signal</keyword>
<dbReference type="AlphaFoldDB" id="A0A444YW35"/>
<dbReference type="EMBL" id="SDMP01000016">
    <property type="protein sequence ID" value="RYR06106.1"/>
    <property type="molecule type" value="Genomic_DNA"/>
</dbReference>
<evidence type="ECO:0000313" key="11">
    <source>
        <dbReference type="Proteomes" id="UP000289738"/>
    </source>
</evidence>
<dbReference type="PANTHER" id="PTHR33285:SF55">
    <property type="entry name" value="PHYTOSULFOKINES 3"/>
    <property type="match status" value="1"/>
</dbReference>
<dbReference type="GO" id="GO:0005576">
    <property type="term" value="C:extracellular region"/>
    <property type="evidence" value="ECO:0007669"/>
    <property type="project" value="UniProtKB-SubCell"/>
</dbReference>
<evidence type="ECO:0000313" key="10">
    <source>
        <dbReference type="EMBL" id="RYR06106.1"/>
    </source>
</evidence>
<keyword evidence="4 9" id="KW-0964">Secreted</keyword>
<evidence type="ECO:0000256" key="7">
    <source>
        <dbReference type="ARBA" id="ARBA00022782"/>
    </source>
</evidence>
<evidence type="ECO:0000256" key="4">
    <source>
        <dbReference type="ARBA" id="ARBA00022525"/>
    </source>
</evidence>
<dbReference type="PANTHER" id="PTHR33285">
    <property type="entry name" value="PHYTOSULFOKINES 3"/>
    <property type="match status" value="1"/>
</dbReference>
<reference evidence="10 11" key="1">
    <citation type="submission" date="2019-01" db="EMBL/GenBank/DDBJ databases">
        <title>Sequencing of cultivated peanut Arachis hypogaea provides insights into genome evolution and oil improvement.</title>
        <authorList>
            <person name="Chen X."/>
        </authorList>
    </citation>
    <scope>NUCLEOTIDE SEQUENCE [LARGE SCALE GENOMIC DNA]</scope>
    <source>
        <strain evidence="11">cv. Fuhuasheng</strain>
        <tissue evidence="10">Leaves</tissue>
    </source>
</reference>
<evidence type="ECO:0000256" key="5">
    <source>
        <dbReference type="ARBA" id="ARBA00022641"/>
    </source>
</evidence>
<evidence type="ECO:0000256" key="9">
    <source>
        <dbReference type="RuleBase" id="RU368031"/>
    </source>
</evidence>
<comment type="PTM">
    <text evidence="9">PSK-alpha is produced by endopeptidase digestion. PSK-beta is produced from PSK-alpha by exopeptidase digestion.</text>
</comment>
<evidence type="ECO:0000256" key="2">
    <source>
        <dbReference type="ARBA" id="ARBA00010781"/>
    </source>
</evidence>
<dbReference type="GO" id="GO:0008083">
    <property type="term" value="F:growth factor activity"/>
    <property type="evidence" value="ECO:0007669"/>
    <property type="project" value="UniProtKB-UniRule"/>
</dbReference>
<evidence type="ECO:0000256" key="1">
    <source>
        <dbReference type="ARBA" id="ARBA00004613"/>
    </source>
</evidence>
<keyword evidence="5 9" id="KW-0765">Sulfation</keyword>
<dbReference type="InterPro" id="IPR009438">
    <property type="entry name" value="Phytosulfokine"/>
</dbReference>
<dbReference type="Proteomes" id="UP000289738">
    <property type="component" value="Chromosome B06"/>
</dbReference>
<protein>
    <recommendedName>
        <fullName evidence="9">Phytosulfokine</fullName>
    </recommendedName>
    <component>
        <recommendedName>
            <fullName evidence="9">Phytosulfokine-alpha</fullName>
            <shortName evidence="9">PSK-alpha</shortName>
            <shortName evidence="9">Phytosulfokine-a</shortName>
        </recommendedName>
    </component>
    <component>
        <recommendedName>
            <fullName evidence="9">Phytosulfokine-beta</fullName>
            <shortName evidence="9">PSK-beta</shortName>
            <shortName evidence="9">Phytosulfokine-b</shortName>
        </recommendedName>
    </component>
</protein>
<comment type="function">
    <text evidence="9">Promotes plant cell differentiation, organogenesis and somatic embryogenesis as well as cell proliferation.</text>
</comment>
<feature type="chain" id="PRO_5031595174" description="Phytosulfokine" evidence="9">
    <location>
        <begin position="25"/>
        <end position="94"/>
    </location>
</feature>
<comment type="similarity">
    <text evidence="2 9">Belongs to the phytosulfokine family.</text>
</comment>
<comment type="caution">
    <text evidence="10">The sequence shown here is derived from an EMBL/GenBank/DDBJ whole genome shotgun (WGS) entry which is preliminary data.</text>
</comment>
<dbReference type="Gramene" id="arahy.Tifrunner.gnm2.ann2.Ah16g513500.1">
    <property type="protein sequence ID" value="arahy.Tifrunner.gnm2.ann2.Ah16g513500.1-CDS"/>
    <property type="gene ID" value="arahy.Tifrunner.gnm2.ann2.Ah16g513500"/>
</dbReference>
<proteinExistence type="inferred from homology"/>
<dbReference type="Pfam" id="PF06404">
    <property type="entry name" value="PSK"/>
    <property type="match status" value="1"/>
</dbReference>
<gene>
    <name evidence="10" type="ORF">Ahy_B06g085904</name>
</gene>
<keyword evidence="7 9" id="KW-0221">Differentiation</keyword>
<organism evidence="10 11">
    <name type="scientific">Arachis hypogaea</name>
    <name type="common">Peanut</name>
    <dbReference type="NCBI Taxonomy" id="3818"/>
    <lineage>
        <taxon>Eukaryota</taxon>
        <taxon>Viridiplantae</taxon>
        <taxon>Streptophyta</taxon>
        <taxon>Embryophyta</taxon>
        <taxon>Tracheophyta</taxon>
        <taxon>Spermatophyta</taxon>
        <taxon>Magnoliopsida</taxon>
        <taxon>eudicotyledons</taxon>
        <taxon>Gunneridae</taxon>
        <taxon>Pentapetalae</taxon>
        <taxon>rosids</taxon>
        <taxon>fabids</taxon>
        <taxon>Fabales</taxon>
        <taxon>Fabaceae</taxon>
        <taxon>Papilionoideae</taxon>
        <taxon>50 kb inversion clade</taxon>
        <taxon>dalbergioids sensu lato</taxon>
        <taxon>Dalbergieae</taxon>
        <taxon>Pterocarpus clade</taxon>
        <taxon>Arachis</taxon>
    </lineage>
</organism>
<feature type="signal peptide" evidence="9">
    <location>
        <begin position="1"/>
        <end position="24"/>
    </location>
</feature>
<keyword evidence="11" id="KW-1185">Reference proteome</keyword>
<keyword evidence="3 9" id="KW-0217">Developmental protein</keyword>
<sequence>MSNKLVTFFITLVLLLSFISLIHASRPNFASLNGFSSLNKDIIVGTKEAKMEGLEEDEKSCDEGTTSDNEECLMRRTLVAHTDYIYTQKHHPKP</sequence>
<name>A0A444YW35_ARAHY</name>
<evidence type="ECO:0000256" key="3">
    <source>
        <dbReference type="ARBA" id="ARBA00022473"/>
    </source>
</evidence>
<evidence type="ECO:0000256" key="6">
    <source>
        <dbReference type="ARBA" id="ARBA00022729"/>
    </source>
</evidence>
<keyword evidence="8 9" id="KW-0339">Growth factor</keyword>
<comment type="subcellular location">
    <subcellularLocation>
        <location evidence="1 9">Secreted</location>
    </subcellularLocation>
</comment>
<dbReference type="STRING" id="3818.A0A444YW35"/>
<accession>A0A444YW35</accession>
<evidence type="ECO:0000256" key="8">
    <source>
        <dbReference type="ARBA" id="ARBA00023030"/>
    </source>
</evidence>
<dbReference type="GO" id="GO:0008283">
    <property type="term" value="P:cell population proliferation"/>
    <property type="evidence" value="ECO:0007669"/>
    <property type="project" value="UniProtKB-UniRule"/>
</dbReference>
<dbReference type="GO" id="GO:0030154">
    <property type="term" value="P:cell differentiation"/>
    <property type="evidence" value="ECO:0007669"/>
    <property type="project" value="UniProtKB-UniRule"/>
</dbReference>